<feature type="region of interest" description="Disordered" evidence="1">
    <location>
        <begin position="1"/>
        <end position="48"/>
    </location>
</feature>
<feature type="compositionally biased region" description="Low complexity" evidence="1">
    <location>
        <begin position="17"/>
        <end position="29"/>
    </location>
</feature>
<organism evidence="2 3">
    <name type="scientific">Vanilla planifolia</name>
    <name type="common">Vanilla</name>
    <dbReference type="NCBI Taxonomy" id="51239"/>
    <lineage>
        <taxon>Eukaryota</taxon>
        <taxon>Viridiplantae</taxon>
        <taxon>Streptophyta</taxon>
        <taxon>Embryophyta</taxon>
        <taxon>Tracheophyta</taxon>
        <taxon>Spermatophyta</taxon>
        <taxon>Magnoliopsida</taxon>
        <taxon>Liliopsida</taxon>
        <taxon>Asparagales</taxon>
        <taxon>Orchidaceae</taxon>
        <taxon>Vanilloideae</taxon>
        <taxon>Vanilleae</taxon>
        <taxon>Vanilla</taxon>
    </lineage>
</organism>
<accession>A0A835U2N6</accession>
<dbReference type="AlphaFoldDB" id="A0A835U2N6"/>
<dbReference type="EMBL" id="JADCNM010000473">
    <property type="protein sequence ID" value="KAG0447279.1"/>
    <property type="molecule type" value="Genomic_DNA"/>
</dbReference>
<sequence length="116" mass="12528">MSGGRRPPPLPAESQTGGQRRQQQAAGAGDSSRLRANDPSSSRPRSADVLWPEHFVEAAAVRVAENAATFDVEGACRPCSCRAFFFSDLFLGRDSELLSLICFNLPFSARFLLVGV</sequence>
<name>A0A835U2N6_VANPL</name>
<reference evidence="2 3" key="1">
    <citation type="journal article" date="2020" name="Nat. Food">
        <title>A phased Vanilla planifolia genome enables genetic improvement of flavour and production.</title>
        <authorList>
            <person name="Hasing T."/>
            <person name="Tang H."/>
            <person name="Brym M."/>
            <person name="Khazi F."/>
            <person name="Huang T."/>
            <person name="Chambers A.H."/>
        </authorList>
    </citation>
    <scope>NUCLEOTIDE SEQUENCE [LARGE SCALE GENOMIC DNA]</scope>
    <source>
        <tissue evidence="2">Leaf</tissue>
    </source>
</reference>
<evidence type="ECO:0000313" key="2">
    <source>
        <dbReference type="EMBL" id="KAG0447279.1"/>
    </source>
</evidence>
<dbReference type="Proteomes" id="UP000639772">
    <property type="component" value="Unassembled WGS sequence"/>
</dbReference>
<comment type="caution">
    <text evidence="2">The sequence shown here is derived from an EMBL/GenBank/DDBJ whole genome shotgun (WGS) entry which is preliminary data.</text>
</comment>
<evidence type="ECO:0000313" key="3">
    <source>
        <dbReference type="Proteomes" id="UP000639772"/>
    </source>
</evidence>
<protein>
    <submittedName>
        <fullName evidence="2">Uncharacterized protein</fullName>
    </submittedName>
</protein>
<feature type="compositionally biased region" description="Pro residues" evidence="1">
    <location>
        <begin position="1"/>
        <end position="11"/>
    </location>
</feature>
<gene>
    <name evidence="2" type="ORF">HPP92_028398</name>
</gene>
<proteinExistence type="predicted"/>
<evidence type="ECO:0000256" key="1">
    <source>
        <dbReference type="SAM" id="MobiDB-lite"/>
    </source>
</evidence>